<dbReference type="Proteomes" id="UP000254150">
    <property type="component" value="Unassembled WGS sequence"/>
</dbReference>
<dbReference type="InterPro" id="IPR017520">
    <property type="entry name" value="CHP03086"/>
</dbReference>
<dbReference type="InterPro" id="IPR034660">
    <property type="entry name" value="DinB/YfiT-like"/>
</dbReference>
<dbReference type="NCBIfam" id="TIGR03083">
    <property type="entry name" value="maleylpyruvate isomerase family mycothiol-dependent enzyme"/>
    <property type="match status" value="1"/>
</dbReference>
<feature type="region of interest" description="Disordered" evidence="1">
    <location>
        <begin position="176"/>
        <end position="195"/>
    </location>
</feature>
<evidence type="ECO:0000313" key="3">
    <source>
        <dbReference type="EMBL" id="SUP60176.1"/>
    </source>
</evidence>
<evidence type="ECO:0000259" key="2">
    <source>
        <dbReference type="Pfam" id="PF11716"/>
    </source>
</evidence>
<dbReference type="GO" id="GO:0016853">
    <property type="term" value="F:isomerase activity"/>
    <property type="evidence" value="ECO:0007669"/>
    <property type="project" value="UniProtKB-KW"/>
</dbReference>
<proteinExistence type="predicted"/>
<dbReference type="Gene3D" id="1.20.120.450">
    <property type="entry name" value="dinb family like domain"/>
    <property type="match status" value="1"/>
</dbReference>
<feature type="domain" description="Mycothiol-dependent maleylpyruvate isomerase metal-binding" evidence="2">
    <location>
        <begin position="27"/>
        <end position="147"/>
    </location>
</feature>
<dbReference type="AlphaFoldDB" id="A0A380P4M9"/>
<name>A0A380P4M9_STRGR</name>
<dbReference type="NCBIfam" id="TIGR03086">
    <property type="entry name" value="TIGR03086 family metal-binding protein"/>
    <property type="match status" value="1"/>
</dbReference>
<dbReference type="Pfam" id="PF11716">
    <property type="entry name" value="MDMPI_N"/>
    <property type="match status" value="1"/>
</dbReference>
<dbReference type="RefSeq" id="WP_100453588.1">
    <property type="nucleotide sequence ID" value="NZ_UHID01000007.1"/>
</dbReference>
<dbReference type="SUPFAM" id="SSF109854">
    <property type="entry name" value="DinB/YfiT-like putative metalloenzymes"/>
    <property type="match status" value="1"/>
</dbReference>
<keyword evidence="3" id="KW-0413">Isomerase</keyword>
<protein>
    <submittedName>
        <fullName evidence="3">Mycothiol maleylpyruvate isomerase N-terminal domain</fullName>
    </submittedName>
</protein>
<dbReference type="GO" id="GO:0046872">
    <property type="term" value="F:metal ion binding"/>
    <property type="evidence" value="ECO:0007669"/>
    <property type="project" value="InterPro"/>
</dbReference>
<evidence type="ECO:0000313" key="4">
    <source>
        <dbReference type="Proteomes" id="UP000254150"/>
    </source>
</evidence>
<keyword evidence="3" id="KW-0670">Pyruvate</keyword>
<dbReference type="InterPro" id="IPR024344">
    <property type="entry name" value="MDMPI_metal-binding"/>
</dbReference>
<organism evidence="3 4">
    <name type="scientific">Streptomyces griseus</name>
    <dbReference type="NCBI Taxonomy" id="1911"/>
    <lineage>
        <taxon>Bacteria</taxon>
        <taxon>Bacillati</taxon>
        <taxon>Actinomycetota</taxon>
        <taxon>Actinomycetes</taxon>
        <taxon>Kitasatosporales</taxon>
        <taxon>Streptomycetaceae</taxon>
        <taxon>Streptomyces</taxon>
    </lineage>
</organism>
<dbReference type="InterPro" id="IPR017517">
    <property type="entry name" value="Maleyloyr_isom"/>
</dbReference>
<sequence>MSSSGASGADPETSTPSHPELLARHAAALDLFGRRVHDILDDQWDHPTPCADWNVRDLVAHLVSEQLWAPPLLAGGTMESVGDALDGDLLGEDPVGAWEAAARGAREAFAAPGALDRTVQLSYGPSGADHYCGQMTTDLIVHAWDLARGIGATEHLPPELVSFADRETAPYADDLSGSGVFAPPLTPPSGADPQTRLLARLGREA</sequence>
<dbReference type="EMBL" id="UHID01000007">
    <property type="protein sequence ID" value="SUP60176.1"/>
    <property type="molecule type" value="Genomic_DNA"/>
</dbReference>
<evidence type="ECO:0000256" key="1">
    <source>
        <dbReference type="SAM" id="MobiDB-lite"/>
    </source>
</evidence>
<accession>A0A380P4M9</accession>
<reference evidence="3 4" key="1">
    <citation type="submission" date="2018-06" db="EMBL/GenBank/DDBJ databases">
        <authorList>
            <consortium name="Pathogen Informatics"/>
            <person name="Doyle S."/>
        </authorList>
    </citation>
    <scope>NUCLEOTIDE SEQUENCE [LARGE SCALE GENOMIC DNA]</scope>
    <source>
        <strain evidence="3 4">NCTC7807</strain>
    </source>
</reference>
<dbReference type="GeneID" id="95069004"/>
<gene>
    <name evidence="3" type="ORF">NCTC7807_04240</name>
</gene>